<keyword evidence="4" id="KW-1185">Reference proteome</keyword>
<sequence length="292" mass="31656">MGTHPGRSGRASAVTPSERVLEHGRVSVVDVGSGPPLLLIHGLGGTWRNWEANIPGLARHHRVIALDLPGFGGSEPYAGEVSVARYVATLVELLDQLDVLEATIVGNSMGGLLAMETALVRPDRVTATVLVSSGGLPLTSWRHQRVLIPQARLVNRLLRRPVCRWALRRSQLARVLLGGQVFFDARSVPPELLSAALDGLGAHGFAAALDAGSDYDARVRAPGIRKPTLVVWGRQDPLLPVEMGHELHELIRGSHFEVWDRTGHCAMLEHPARFDVRVTSFIEELGSQRPAS</sequence>
<evidence type="ECO:0000313" key="4">
    <source>
        <dbReference type="Proteomes" id="UP000307087"/>
    </source>
</evidence>
<dbReference type="InterPro" id="IPR029058">
    <property type="entry name" value="AB_hydrolase_fold"/>
</dbReference>
<feature type="domain" description="AB hydrolase-1" evidence="2">
    <location>
        <begin position="35"/>
        <end position="271"/>
    </location>
</feature>
<dbReference type="Proteomes" id="UP000307087">
    <property type="component" value="Unassembled WGS sequence"/>
</dbReference>
<dbReference type="InterPro" id="IPR000073">
    <property type="entry name" value="AB_hydrolase_1"/>
</dbReference>
<dbReference type="GO" id="GO:0016787">
    <property type="term" value="F:hydrolase activity"/>
    <property type="evidence" value="ECO:0007669"/>
    <property type="project" value="UniProtKB-KW"/>
</dbReference>
<dbReference type="PANTHER" id="PTHR43798:SF31">
    <property type="entry name" value="AB HYDROLASE SUPERFAMILY PROTEIN YCLE"/>
    <property type="match status" value="1"/>
</dbReference>
<gene>
    <name evidence="3" type="ORF">E9934_06630</name>
</gene>
<dbReference type="EMBL" id="STGW01000003">
    <property type="protein sequence ID" value="THV16178.1"/>
    <property type="molecule type" value="Genomic_DNA"/>
</dbReference>
<dbReference type="Pfam" id="PF00561">
    <property type="entry name" value="Abhydrolase_1"/>
    <property type="match status" value="1"/>
</dbReference>
<accession>A0A4S8NHY9</accession>
<dbReference type="PRINTS" id="PR00412">
    <property type="entry name" value="EPOXHYDRLASE"/>
</dbReference>
<dbReference type="AlphaFoldDB" id="A0A4S8NHY9"/>
<dbReference type="Gene3D" id="3.40.50.1820">
    <property type="entry name" value="alpha/beta hydrolase"/>
    <property type="match status" value="1"/>
</dbReference>
<dbReference type="GO" id="GO:0016020">
    <property type="term" value="C:membrane"/>
    <property type="evidence" value="ECO:0007669"/>
    <property type="project" value="TreeGrafter"/>
</dbReference>
<comment type="caution">
    <text evidence="3">The sequence shown here is derived from an EMBL/GenBank/DDBJ whole genome shotgun (WGS) entry which is preliminary data.</text>
</comment>
<protein>
    <submittedName>
        <fullName evidence="3">Alpha/beta hydrolase</fullName>
    </submittedName>
</protein>
<evidence type="ECO:0000313" key="3">
    <source>
        <dbReference type="EMBL" id="THV16178.1"/>
    </source>
</evidence>
<dbReference type="PANTHER" id="PTHR43798">
    <property type="entry name" value="MONOACYLGLYCEROL LIPASE"/>
    <property type="match status" value="1"/>
</dbReference>
<keyword evidence="1 3" id="KW-0378">Hydrolase</keyword>
<dbReference type="InterPro" id="IPR050266">
    <property type="entry name" value="AB_hydrolase_sf"/>
</dbReference>
<evidence type="ECO:0000259" key="2">
    <source>
        <dbReference type="Pfam" id="PF00561"/>
    </source>
</evidence>
<dbReference type="PRINTS" id="PR00111">
    <property type="entry name" value="ABHYDROLASE"/>
</dbReference>
<evidence type="ECO:0000256" key="1">
    <source>
        <dbReference type="ARBA" id="ARBA00022801"/>
    </source>
</evidence>
<dbReference type="InterPro" id="IPR000639">
    <property type="entry name" value="Epox_hydrolase-like"/>
</dbReference>
<dbReference type="SUPFAM" id="SSF53474">
    <property type="entry name" value="alpha/beta-Hydrolases"/>
    <property type="match status" value="1"/>
</dbReference>
<reference evidence="3 4" key="1">
    <citation type="journal article" date="2009" name="Int. J. Syst. Evol. Microbiol.">
        <title>Nocardioides caeni sp. nov., isolated from wastewater.</title>
        <authorList>
            <person name="Yoon J.H."/>
            <person name="Kang S.J."/>
            <person name="Park S."/>
            <person name="Kim W."/>
            <person name="Oh T.K."/>
        </authorList>
    </citation>
    <scope>NUCLEOTIDE SEQUENCE [LARGE SCALE GENOMIC DNA]</scope>
    <source>
        <strain evidence="3 4">DSM 23134</strain>
    </source>
</reference>
<proteinExistence type="predicted"/>
<name>A0A4S8NHY9_9ACTN</name>
<organism evidence="3 4">
    <name type="scientific">Nocardioides caeni</name>
    <dbReference type="NCBI Taxonomy" id="574700"/>
    <lineage>
        <taxon>Bacteria</taxon>
        <taxon>Bacillati</taxon>
        <taxon>Actinomycetota</taxon>
        <taxon>Actinomycetes</taxon>
        <taxon>Propionibacteriales</taxon>
        <taxon>Nocardioidaceae</taxon>
        <taxon>Nocardioides</taxon>
    </lineage>
</organism>